<evidence type="ECO:0000313" key="3">
    <source>
        <dbReference type="Proteomes" id="UP001054821"/>
    </source>
</evidence>
<feature type="region of interest" description="Disordered" evidence="1">
    <location>
        <begin position="28"/>
        <end position="55"/>
    </location>
</feature>
<dbReference type="Proteomes" id="UP001054821">
    <property type="component" value="Chromosome 7"/>
</dbReference>
<dbReference type="AlphaFoldDB" id="A0AAD4YUD2"/>
<reference evidence="2 3" key="1">
    <citation type="journal article" date="2022" name="G3 (Bethesda)">
        <title>Whole-genome sequence and methylome profiling of the almond [Prunus dulcis (Mill.) D.A. Webb] cultivar 'Nonpareil'.</title>
        <authorList>
            <person name="D'Amico-Willman K.M."/>
            <person name="Ouma W.Z."/>
            <person name="Meulia T."/>
            <person name="Sideli G.M."/>
            <person name="Gradziel T.M."/>
            <person name="Fresnedo-Ramirez J."/>
        </authorList>
    </citation>
    <scope>NUCLEOTIDE SEQUENCE [LARGE SCALE GENOMIC DNA]</scope>
    <source>
        <strain evidence="2">Clone GOH B32 T37-40</strain>
    </source>
</reference>
<comment type="caution">
    <text evidence="2">The sequence shown here is derived from an EMBL/GenBank/DDBJ whole genome shotgun (WGS) entry which is preliminary data.</text>
</comment>
<organism evidence="2 3">
    <name type="scientific">Prunus dulcis</name>
    <name type="common">Almond</name>
    <name type="synonym">Amygdalus dulcis</name>
    <dbReference type="NCBI Taxonomy" id="3755"/>
    <lineage>
        <taxon>Eukaryota</taxon>
        <taxon>Viridiplantae</taxon>
        <taxon>Streptophyta</taxon>
        <taxon>Embryophyta</taxon>
        <taxon>Tracheophyta</taxon>
        <taxon>Spermatophyta</taxon>
        <taxon>Magnoliopsida</taxon>
        <taxon>eudicotyledons</taxon>
        <taxon>Gunneridae</taxon>
        <taxon>Pentapetalae</taxon>
        <taxon>rosids</taxon>
        <taxon>fabids</taxon>
        <taxon>Rosales</taxon>
        <taxon>Rosaceae</taxon>
        <taxon>Amygdaloideae</taxon>
        <taxon>Amygdaleae</taxon>
        <taxon>Prunus</taxon>
    </lineage>
</organism>
<evidence type="ECO:0000313" key="2">
    <source>
        <dbReference type="EMBL" id="KAI5321008.1"/>
    </source>
</evidence>
<accession>A0AAD4YUD2</accession>
<sequence length="71" mass="7977">MEEQSMKFDLPATIKDVSCFRSNTMVIESGTRAPIEPQKGPSRGPVSSDYHRRAQESTTGPFPIFRAFLLM</sequence>
<keyword evidence="3" id="KW-1185">Reference proteome</keyword>
<gene>
    <name evidence="2" type="ORF">L3X38_040716</name>
</gene>
<name>A0AAD4YUD2_PRUDU</name>
<dbReference type="EMBL" id="JAJFAZ020000007">
    <property type="protein sequence ID" value="KAI5321008.1"/>
    <property type="molecule type" value="Genomic_DNA"/>
</dbReference>
<proteinExistence type="predicted"/>
<evidence type="ECO:0000256" key="1">
    <source>
        <dbReference type="SAM" id="MobiDB-lite"/>
    </source>
</evidence>
<protein>
    <submittedName>
        <fullName evidence="2">Uncharacterized protein</fullName>
    </submittedName>
</protein>